<organism evidence="1 2">
    <name type="scientific">Caulobacter phage CcrSC</name>
    <dbReference type="NCBI Taxonomy" id="2283272"/>
    <lineage>
        <taxon>Viruses</taxon>
        <taxon>Duplodnaviria</taxon>
        <taxon>Heunggongvirae</taxon>
        <taxon>Uroviricota</taxon>
        <taxon>Caudoviricetes</taxon>
        <taxon>Jeanschmidtviridae</taxon>
        <taxon>Bertelyvirus</taxon>
        <taxon>Bertelyvirus SC</taxon>
    </lineage>
</organism>
<gene>
    <name evidence="1" type="ORF">CcrSC_gp146c</name>
</gene>
<keyword evidence="2" id="KW-1185">Reference proteome</keyword>
<dbReference type="EMBL" id="MH588547">
    <property type="protein sequence ID" value="AXQ69728.1"/>
    <property type="molecule type" value="Genomic_DNA"/>
</dbReference>
<dbReference type="Proteomes" id="UP000259683">
    <property type="component" value="Segment"/>
</dbReference>
<sequence length="135" mass="14497">MSRHTILLTQADAPYFQWPIINPDGQKIVDVVTGGDEAGIYAAQIAGGQEVGDELFIRLHFNINAPNGQAIKLAGISMEDRSVPNFVINGNDSGVALGITKDNDASKVPIAIFLKSTGRDWLVVSHTRGIELVTL</sequence>
<reference evidence="1" key="2">
    <citation type="submission" date="2021-07" db="EMBL/GenBank/DDBJ databases">
        <title>Giant CbK-like Caulobacter bacteriophages have genetically divergent genomes.</title>
        <authorList>
            <person name="Wilson K."/>
            <person name="Ely B."/>
        </authorList>
    </citation>
    <scope>NUCLEOTIDE SEQUENCE</scope>
</reference>
<accession>A0A385EFY1</accession>
<reference evidence="1" key="1">
    <citation type="submission" date="2018-07" db="EMBL/GenBank/DDBJ databases">
        <authorList>
            <person name="Wilson K.M."/>
            <person name="Ely B."/>
        </authorList>
    </citation>
    <scope>NUCLEOTIDE SEQUENCE</scope>
</reference>
<evidence type="ECO:0000313" key="1">
    <source>
        <dbReference type="EMBL" id="AXQ69728.1"/>
    </source>
</evidence>
<name>A0A385EFY1_9CAUD</name>
<evidence type="ECO:0000313" key="2">
    <source>
        <dbReference type="Proteomes" id="UP000259683"/>
    </source>
</evidence>
<protein>
    <submittedName>
        <fullName evidence="1">Uncharacterized protein</fullName>
    </submittedName>
</protein>
<proteinExistence type="predicted"/>